<evidence type="ECO:0000313" key="7">
    <source>
        <dbReference type="EMBL" id="CAD8331834.1"/>
    </source>
</evidence>
<feature type="transmembrane region" description="Helical" evidence="6">
    <location>
        <begin position="87"/>
        <end position="112"/>
    </location>
</feature>
<keyword evidence="4 6" id="KW-0472">Membrane</keyword>
<evidence type="ECO:0000256" key="6">
    <source>
        <dbReference type="SAM" id="Phobius"/>
    </source>
</evidence>
<accession>A0A7R9WSM9</accession>
<organism evidence="7">
    <name type="scientific">Craspedostauros australis</name>
    <dbReference type="NCBI Taxonomy" id="1486917"/>
    <lineage>
        <taxon>Eukaryota</taxon>
        <taxon>Sar</taxon>
        <taxon>Stramenopiles</taxon>
        <taxon>Ochrophyta</taxon>
        <taxon>Bacillariophyta</taxon>
        <taxon>Bacillariophyceae</taxon>
        <taxon>Bacillariophycidae</taxon>
        <taxon>Naviculales</taxon>
        <taxon>Naviculaceae</taxon>
        <taxon>Craspedostauros</taxon>
    </lineage>
</organism>
<feature type="transmembrane region" description="Helical" evidence="6">
    <location>
        <begin position="47"/>
        <end position="67"/>
    </location>
</feature>
<feature type="region of interest" description="Disordered" evidence="5">
    <location>
        <begin position="367"/>
        <end position="414"/>
    </location>
</feature>
<dbReference type="GO" id="GO:0007189">
    <property type="term" value="P:adenylate cyclase-activating G protein-coupled receptor signaling pathway"/>
    <property type="evidence" value="ECO:0007669"/>
    <property type="project" value="TreeGrafter"/>
</dbReference>
<dbReference type="PANTHER" id="PTHR23112:SF0">
    <property type="entry name" value="TRANSMEMBRANE PROTEIN 116"/>
    <property type="match status" value="1"/>
</dbReference>
<feature type="compositionally biased region" description="Basic and acidic residues" evidence="5">
    <location>
        <begin position="466"/>
        <end position="476"/>
    </location>
</feature>
<feature type="region of interest" description="Disordered" evidence="5">
    <location>
        <begin position="245"/>
        <end position="271"/>
    </location>
</feature>
<evidence type="ECO:0000256" key="2">
    <source>
        <dbReference type="ARBA" id="ARBA00022692"/>
    </source>
</evidence>
<feature type="transmembrane region" description="Helical" evidence="6">
    <location>
        <begin position="318"/>
        <end position="342"/>
    </location>
</feature>
<feature type="transmembrane region" description="Helical" evidence="6">
    <location>
        <begin position="12"/>
        <end position="35"/>
    </location>
</feature>
<gene>
    <name evidence="7" type="ORF">CAUS1442_LOCUS3933</name>
</gene>
<dbReference type="GO" id="GO:0004930">
    <property type="term" value="F:G protein-coupled receptor activity"/>
    <property type="evidence" value="ECO:0007669"/>
    <property type="project" value="TreeGrafter"/>
</dbReference>
<dbReference type="GO" id="GO:0005886">
    <property type="term" value="C:plasma membrane"/>
    <property type="evidence" value="ECO:0007669"/>
    <property type="project" value="TreeGrafter"/>
</dbReference>
<sequence length="563" mass="61685">MGQDRTDAQFIAQAAAMSVSSVLSMMGSSLILIMVRRDTSLVYHRILIMLSIGDIVFGLFNAMHLFAVPADRTISPVAIGNDTTCTAFGFVLNVASVYTSVYNAFLATNFYLQIRYKWTNRQIAEKIEPFVHAFAIGMSTVIPTVALIQDKYALNYMSGLCLMGTYAEVCEEVIVPVDDLDVAINGTSAVTTVLECTPAAVDFSDLAVGAAGILTVLGNIGIYSTVGLYRTVYSTYSANERYVVSSSPSTVGDDTPSRPRSSRRKSEIPSQQEERLKQVARQCVMYGIVYVNTFGWTFAFVAVEWATDMQDSLGHPGIFTILLLLAVFYPAQGFFNFGVFVWPKYQKTRRAATLRLRQIVVERRSTHVRTQSNDIDGDSAINTDADNANAQNNGSSSVPAHPQSHMTDEEERGGLETDAPVLNPLQVLYWTINAVDSSRMTFSRQSLNSIFLEFERNQQSALTRPRSSDSRDRKPFITDTSADGNRACTQNSQQEVETGTAPTETDPTIAADGEDADANEGGTTRSGRNEGVQVNGTSRQPPARTEPIPRSNHKTIDHAGIVK</sequence>
<feature type="transmembrane region" description="Helical" evidence="6">
    <location>
        <begin position="283"/>
        <end position="306"/>
    </location>
</feature>
<feature type="region of interest" description="Disordered" evidence="5">
    <location>
        <begin position="458"/>
        <end position="563"/>
    </location>
</feature>
<evidence type="ECO:0000256" key="3">
    <source>
        <dbReference type="ARBA" id="ARBA00022989"/>
    </source>
</evidence>
<keyword evidence="2 6" id="KW-0812">Transmembrane</keyword>
<feature type="compositionally biased region" description="Polar residues" evidence="5">
    <location>
        <begin position="478"/>
        <end position="506"/>
    </location>
</feature>
<evidence type="ECO:0000256" key="5">
    <source>
        <dbReference type="SAM" id="MobiDB-lite"/>
    </source>
</evidence>
<comment type="subcellular location">
    <subcellularLocation>
        <location evidence="1">Membrane</location>
        <topology evidence="1">Multi-pass membrane protein</topology>
    </subcellularLocation>
</comment>
<dbReference type="EMBL" id="HBEF01006350">
    <property type="protein sequence ID" value="CAD8331834.1"/>
    <property type="molecule type" value="Transcribed_RNA"/>
</dbReference>
<protein>
    <submittedName>
        <fullName evidence="7">Uncharacterized protein</fullName>
    </submittedName>
</protein>
<proteinExistence type="predicted"/>
<evidence type="ECO:0000256" key="1">
    <source>
        <dbReference type="ARBA" id="ARBA00004141"/>
    </source>
</evidence>
<name>A0A7R9WSM9_9STRA</name>
<evidence type="ECO:0000256" key="4">
    <source>
        <dbReference type="ARBA" id="ARBA00023136"/>
    </source>
</evidence>
<dbReference type="PANTHER" id="PTHR23112">
    <property type="entry name" value="G PROTEIN-COUPLED RECEPTOR 157-RELATED"/>
    <property type="match status" value="1"/>
</dbReference>
<dbReference type="Gene3D" id="1.20.1070.10">
    <property type="entry name" value="Rhodopsin 7-helix transmembrane proteins"/>
    <property type="match status" value="1"/>
</dbReference>
<keyword evidence="3 6" id="KW-1133">Transmembrane helix</keyword>
<reference evidence="7" key="1">
    <citation type="submission" date="2021-01" db="EMBL/GenBank/DDBJ databases">
        <authorList>
            <person name="Corre E."/>
            <person name="Pelletier E."/>
            <person name="Niang G."/>
            <person name="Scheremetjew M."/>
            <person name="Finn R."/>
            <person name="Kale V."/>
            <person name="Holt S."/>
            <person name="Cochrane G."/>
            <person name="Meng A."/>
            <person name="Brown T."/>
            <person name="Cohen L."/>
        </authorList>
    </citation>
    <scope>NUCLEOTIDE SEQUENCE</scope>
    <source>
        <strain evidence="7">CCMP3328</strain>
    </source>
</reference>
<dbReference type="AlphaFoldDB" id="A0A7R9WSM9"/>
<feature type="compositionally biased region" description="Low complexity" evidence="5">
    <location>
        <begin position="378"/>
        <end position="397"/>
    </location>
</feature>